<evidence type="ECO:0000256" key="5">
    <source>
        <dbReference type="ARBA" id="ARBA00022763"/>
    </source>
</evidence>
<dbReference type="SUPFAM" id="SSF52540">
    <property type="entry name" value="P-loop containing nucleoside triphosphate hydrolases"/>
    <property type="match status" value="2"/>
</dbReference>
<dbReference type="EMBL" id="JANBQB010000233">
    <property type="protein sequence ID" value="KAJ1979172.1"/>
    <property type="molecule type" value="Genomic_DNA"/>
</dbReference>
<dbReference type="InterPro" id="IPR014001">
    <property type="entry name" value="Helicase_ATP-bd"/>
</dbReference>
<evidence type="ECO:0000256" key="3">
    <source>
        <dbReference type="ARBA" id="ARBA00022723"/>
    </source>
</evidence>
<dbReference type="GO" id="GO:0003676">
    <property type="term" value="F:nucleic acid binding"/>
    <property type="evidence" value="ECO:0007669"/>
    <property type="project" value="InterPro"/>
</dbReference>
<dbReference type="Proteomes" id="UP001151582">
    <property type="component" value="Unassembled WGS sequence"/>
</dbReference>
<evidence type="ECO:0000256" key="7">
    <source>
        <dbReference type="ARBA" id="ARBA00022801"/>
    </source>
</evidence>
<keyword evidence="8 18" id="KW-0347">Helicase</keyword>
<sequence>MLPQAPAPALPAHLKPLHLLLGDQVSMSTLQTLYDSAQGDIAEAVDLYFQQQPADAPATGNTLAQATLVTASPLPSVPSRSKPRNKRSGKYNIGSKSTASRDQPASPSQSTNHSNQPAVQSPADSLESGPTVATPTASRYYVGEFLCAGYAFSSRIPTIPNGGVLVLDRVYNAEIVRKTKKRRVDPAQTTLSMLNAPSSRGPTLAKVGSQALQEYTQQAKNTIVRLKTHQGSELGRLAQEVALFMAPLLDFQLAEFEGTLVYMPSASELQIGSQILVQVQAYLTAKAFTKTLNRTASAESTASSADGSVPNLADTLADNDDFIRLQELRQQHVKDALKRLFQQCHLGNGDLEPSRIINLDSSDDDGEVGQGEQTEPLASTEPPASTPGPQDSSNGNLPQLSDQTMCDIYAHAETCTDMLALPRHPDPSTLAYKLHDYQQQALTWLVEHESVAQSSEGLPSVEASSHSDDAAELCLMDPLWDRLTFPTGQQTLAKISGAPASRYFYFHRLTGELSLQFPRISNRYRGGILADEMGLGKTVEILGLIHATLPAPPTRDPTGPPPLKCETPSSLPQANATLIVCPMSLLAQWREEVSEGSQPGSLSVSIYYGEKRSLPDLTNPTMFFLDSAESQPSPRHQVIITSYGTLLADYLQYRAYASAPASTAPRAERQDTLPYPLFQHAFYRIVLDEAHVIKSRQSKTFKACSAVEAPRRWAVTGTPITNKLDDLASLFSFLRLEPWCRQLVWKATIGDPVQRDQAGKPSTSAISSGYGITTKTGLALLQSLLRQFLLRRTKSLTLASGRRIVDLPSLDIQLVEVELNASEKALYDAVLLDSRRKFRSWCAQGTIWHNYAHVFQLLTRLRLCSCHPQLLLTNLERSGLVDSQTYTQITKARNAKGNETRSGSPILIDDDDAKGGTPSELADSHAGAKTVIPTVELAPECPVCLEPMAPCQDSSPESEATQDLSEPYLSKSASDISPGAETHEPVLLPCHHTVCRQCWWDYHNQRVQSKRCRECPLCRFGPVQDSDVHIIIRVVSTTDGTGDCSLVLLPLHPVLHAPEGKAPLRMKVSLSSLATIDSLRLSPEFIASLDVTRSTKVATLLSALDALRGQTPDAKSVVFSQFTSLLALIANALTARGWRFQVLDGSMPRHKREQALYQFKTDSDCMVLLLSLRAGGTGLNLTCANQVFMMDPWWNTAIESQAVDRVHRLGQRQPVHVTKFIARGTVEERILSVQHTKHQLIGTALNDSNGPTLAKASLMVPTPNAAPKASRRQRLDELCLLFE</sequence>
<dbReference type="SMART" id="SM00910">
    <property type="entry name" value="HIRAN"/>
    <property type="match status" value="1"/>
</dbReference>
<dbReference type="InterPro" id="IPR049730">
    <property type="entry name" value="SNF2/RAD54-like_C"/>
</dbReference>
<feature type="compositionally biased region" description="Polar residues" evidence="14">
    <location>
        <begin position="387"/>
        <end position="401"/>
    </location>
</feature>
<keyword evidence="10" id="KW-0067">ATP-binding</keyword>
<feature type="domain" description="RING-type" evidence="15">
    <location>
        <begin position="941"/>
        <end position="1019"/>
    </location>
</feature>
<evidence type="ECO:0000256" key="13">
    <source>
        <dbReference type="PROSITE-ProRule" id="PRU00175"/>
    </source>
</evidence>
<feature type="domain" description="Helicase C-terminal" evidence="17">
    <location>
        <begin position="1099"/>
        <end position="1249"/>
    </location>
</feature>
<feature type="compositionally biased region" description="Polar residues" evidence="14">
    <location>
        <begin position="94"/>
        <end position="123"/>
    </location>
</feature>
<dbReference type="InterPro" id="IPR001650">
    <property type="entry name" value="Helicase_C-like"/>
</dbReference>
<keyword evidence="4" id="KW-0547">Nucleotide-binding</keyword>
<dbReference type="SMART" id="SM00487">
    <property type="entry name" value="DEXDc"/>
    <property type="match status" value="1"/>
</dbReference>
<evidence type="ECO:0000313" key="19">
    <source>
        <dbReference type="Proteomes" id="UP001151582"/>
    </source>
</evidence>
<feature type="region of interest" description="Disordered" evidence="14">
    <location>
        <begin position="352"/>
        <end position="401"/>
    </location>
</feature>
<dbReference type="GO" id="GO:0008270">
    <property type="term" value="F:zinc ion binding"/>
    <property type="evidence" value="ECO:0007669"/>
    <property type="project" value="UniProtKB-KW"/>
</dbReference>
<evidence type="ECO:0000256" key="11">
    <source>
        <dbReference type="ARBA" id="ARBA00023204"/>
    </source>
</evidence>
<dbReference type="Pfam" id="PF08797">
    <property type="entry name" value="HIRAN"/>
    <property type="match status" value="1"/>
</dbReference>
<dbReference type="InterPro" id="IPR001841">
    <property type="entry name" value="Znf_RING"/>
</dbReference>
<comment type="similarity">
    <text evidence="2">Belongs to the SNF2/RAD54 helicase family.</text>
</comment>
<dbReference type="InterPro" id="IPR027417">
    <property type="entry name" value="P-loop_NTPase"/>
</dbReference>
<dbReference type="OrthoDB" id="448448at2759"/>
<evidence type="ECO:0000256" key="2">
    <source>
        <dbReference type="ARBA" id="ARBA00007025"/>
    </source>
</evidence>
<dbReference type="PANTHER" id="PTHR45626">
    <property type="entry name" value="TRANSCRIPTION TERMINATION FACTOR 2-RELATED"/>
    <property type="match status" value="1"/>
</dbReference>
<dbReference type="InterPro" id="IPR013083">
    <property type="entry name" value="Znf_RING/FYVE/PHD"/>
</dbReference>
<dbReference type="Gene3D" id="3.30.40.10">
    <property type="entry name" value="Zinc/RING finger domain, C3HC4 (zinc finger)"/>
    <property type="match status" value="1"/>
</dbReference>
<evidence type="ECO:0000259" key="17">
    <source>
        <dbReference type="PROSITE" id="PS51194"/>
    </source>
</evidence>
<evidence type="ECO:0000256" key="4">
    <source>
        <dbReference type="ARBA" id="ARBA00022741"/>
    </source>
</evidence>
<dbReference type="SUPFAM" id="SSF57850">
    <property type="entry name" value="RING/U-box"/>
    <property type="match status" value="1"/>
</dbReference>
<dbReference type="PROSITE" id="PS50089">
    <property type="entry name" value="ZF_RING_2"/>
    <property type="match status" value="1"/>
</dbReference>
<evidence type="ECO:0000256" key="9">
    <source>
        <dbReference type="ARBA" id="ARBA00022833"/>
    </source>
</evidence>
<keyword evidence="11" id="KW-0234">DNA repair</keyword>
<dbReference type="GO" id="GO:0005524">
    <property type="term" value="F:ATP binding"/>
    <property type="evidence" value="ECO:0007669"/>
    <property type="project" value="UniProtKB-KW"/>
</dbReference>
<evidence type="ECO:0000313" key="18">
    <source>
        <dbReference type="EMBL" id="KAJ1979172.1"/>
    </source>
</evidence>
<reference evidence="18" key="1">
    <citation type="submission" date="2022-07" db="EMBL/GenBank/DDBJ databases">
        <title>Phylogenomic reconstructions and comparative analyses of Kickxellomycotina fungi.</title>
        <authorList>
            <person name="Reynolds N.K."/>
            <person name="Stajich J.E."/>
            <person name="Barry K."/>
            <person name="Grigoriev I.V."/>
            <person name="Crous P."/>
            <person name="Smith M.E."/>
        </authorList>
    </citation>
    <scope>NUCLEOTIDE SEQUENCE</scope>
    <source>
        <strain evidence="18">RSA 567</strain>
    </source>
</reference>
<feature type="region of interest" description="Disordered" evidence="14">
    <location>
        <begin position="71"/>
        <end position="131"/>
    </location>
</feature>
<dbReference type="CDD" id="cd16449">
    <property type="entry name" value="RING-HC"/>
    <property type="match status" value="1"/>
</dbReference>
<evidence type="ECO:0000256" key="12">
    <source>
        <dbReference type="ARBA" id="ARBA00023242"/>
    </source>
</evidence>
<dbReference type="InterPro" id="IPR038718">
    <property type="entry name" value="SNF2-like_sf"/>
</dbReference>
<dbReference type="InterPro" id="IPR014905">
    <property type="entry name" value="HIRAN"/>
</dbReference>
<dbReference type="GO" id="GO:0006281">
    <property type="term" value="P:DNA repair"/>
    <property type="evidence" value="ECO:0007669"/>
    <property type="project" value="UniProtKB-KW"/>
</dbReference>
<dbReference type="InterPro" id="IPR000330">
    <property type="entry name" value="SNF2_N"/>
</dbReference>
<feature type="region of interest" description="Disordered" evidence="14">
    <location>
        <begin position="892"/>
        <end position="926"/>
    </location>
</feature>
<dbReference type="PROSITE" id="PS51192">
    <property type="entry name" value="HELICASE_ATP_BIND_1"/>
    <property type="match status" value="1"/>
</dbReference>
<accession>A0A9W8B1M7</accession>
<keyword evidence="12" id="KW-0539">Nucleus</keyword>
<feature type="domain" description="Helicase ATP-binding" evidence="16">
    <location>
        <begin position="518"/>
        <end position="737"/>
    </location>
</feature>
<feature type="region of interest" description="Disordered" evidence="14">
    <location>
        <begin position="952"/>
        <end position="977"/>
    </location>
</feature>
<keyword evidence="9" id="KW-0862">Zinc</keyword>
<protein>
    <submittedName>
        <fullName evidence="18">DNA helicase rad5</fullName>
    </submittedName>
</protein>
<dbReference type="Pfam" id="PF00271">
    <property type="entry name" value="Helicase_C"/>
    <property type="match status" value="1"/>
</dbReference>
<comment type="caution">
    <text evidence="18">The sequence shown here is derived from an EMBL/GenBank/DDBJ whole genome shotgun (WGS) entry which is preliminary data.</text>
</comment>
<dbReference type="Gene3D" id="3.40.50.300">
    <property type="entry name" value="P-loop containing nucleotide triphosphate hydrolases"/>
    <property type="match status" value="1"/>
</dbReference>
<comment type="subcellular location">
    <subcellularLocation>
        <location evidence="1">Nucleus</location>
    </subcellularLocation>
</comment>
<keyword evidence="3" id="KW-0479">Metal-binding</keyword>
<dbReference type="GO" id="GO:0016818">
    <property type="term" value="F:hydrolase activity, acting on acid anhydrides, in phosphorus-containing anhydrides"/>
    <property type="evidence" value="ECO:0007669"/>
    <property type="project" value="InterPro"/>
</dbReference>
<gene>
    <name evidence="18" type="primary">RAD5</name>
    <name evidence="18" type="ORF">H4R34_002927</name>
</gene>
<dbReference type="CDD" id="cd18008">
    <property type="entry name" value="DEXDc_SHPRH-like"/>
    <property type="match status" value="1"/>
</dbReference>
<dbReference type="Gene3D" id="3.40.50.10810">
    <property type="entry name" value="Tandem AAA-ATPase domain"/>
    <property type="match status" value="1"/>
</dbReference>
<proteinExistence type="inferred from homology"/>
<dbReference type="SMART" id="SM00184">
    <property type="entry name" value="RING"/>
    <property type="match status" value="1"/>
</dbReference>
<keyword evidence="7" id="KW-0378">Hydrolase</keyword>
<evidence type="ECO:0000256" key="8">
    <source>
        <dbReference type="ARBA" id="ARBA00022806"/>
    </source>
</evidence>
<evidence type="ECO:0000256" key="14">
    <source>
        <dbReference type="SAM" id="MobiDB-lite"/>
    </source>
</evidence>
<keyword evidence="19" id="KW-1185">Reference proteome</keyword>
<dbReference type="PROSITE" id="PS51194">
    <property type="entry name" value="HELICASE_CTER"/>
    <property type="match status" value="1"/>
</dbReference>
<dbReference type="SMART" id="SM00490">
    <property type="entry name" value="HELICc"/>
    <property type="match status" value="1"/>
</dbReference>
<dbReference type="PANTHER" id="PTHR45626:SF22">
    <property type="entry name" value="DNA REPAIR PROTEIN RAD5"/>
    <property type="match status" value="1"/>
</dbReference>
<name>A0A9W8B1M7_9FUNG</name>
<organism evidence="18 19">
    <name type="scientific">Dimargaris verticillata</name>
    <dbReference type="NCBI Taxonomy" id="2761393"/>
    <lineage>
        <taxon>Eukaryota</taxon>
        <taxon>Fungi</taxon>
        <taxon>Fungi incertae sedis</taxon>
        <taxon>Zoopagomycota</taxon>
        <taxon>Kickxellomycotina</taxon>
        <taxon>Dimargaritomycetes</taxon>
        <taxon>Dimargaritales</taxon>
        <taxon>Dimargaritaceae</taxon>
        <taxon>Dimargaris</taxon>
    </lineage>
</organism>
<dbReference type="GO" id="GO:0004386">
    <property type="term" value="F:helicase activity"/>
    <property type="evidence" value="ECO:0007669"/>
    <property type="project" value="UniProtKB-KW"/>
</dbReference>
<evidence type="ECO:0000259" key="16">
    <source>
        <dbReference type="PROSITE" id="PS51192"/>
    </source>
</evidence>
<evidence type="ECO:0000256" key="1">
    <source>
        <dbReference type="ARBA" id="ARBA00004123"/>
    </source>
</evidence>
<evidence type="ECO:0000256" key="6">
    <source>
        <dbReference type="ARBA" id="ARBA00022771"/>
    </source>
</evidence>
<keyword evidence="5" id="KW-0227">DNA damage</keyword>
<dbReference type="Pfam" id="PF00176">
    <property type="entry name" value="SNF2-rel_dom"/>
    <property type="match status" value="1"/>
</dbReference>
<evidence type="ECO:0000259" key="15">
    <source>
        <dbReference type="PROSITE" id="PS50089"/>
    </source>
</evidence>
<feature type="compositionally biased region" description="Polar residues" evidence="14">
    <location>
        <begin position="952"/>
        <end position="964"/>
    </location>
</feature>
<dbReference type="GO" id="GO:0008094">
    <property type="term" value="F:ATP-dependent activity, acting on DNA"/>
    <property type="evidence" value="ECO:0007669"/>
    <property type="project" value="TreeGrafter"/>
</dbReference>
<keyword evidence="6 13" id="KW-0863">Zinc-finger</keyword>
<dbReference type="InterPro" id="IPR050628">
    <property type="entry name" value="SNF2_RAD54_helicase_TF"/>
</dbReference>
<dbReference type="CDD" id="cd18793">
    <property type="entry name" value="SF2_C_SNF"/>
    <property type="match status" value="1"/>
</dbReference>
<evidence type="ECO:0000256" key="10">
    <source>
        <dbReference type="ARBA" id="ARBA00022840"/>
    </source>
</evidence>
<dbReference type="GO" id="GO:0005634">
    <property type="term" value="C:nucleus"/>
    <property type="evidence" value="ECO:0007669"/>
    <property type="project" value="UniProtKB-SubCell"/>
</dbReference>